<evidence type="ECO:0000259" key="4">
    <source>
        <dbReference type="Pfam" id="PF01420"/>
    </source>
</evidence>
<accession>A0A6B0SMC7</accession>
<evidence type="ECO:0000256" key="1">
    <source>
        <dbReference type="ARBA" id="ARBA00010923"/>
    </source>
</evidence>
<gene>
    <name evidence="5" type="ORF">GRX01_01665</name>
</gene>
<feature type="domain" description="Type I restriction modification DNA specificity" evidence="4">
    <location>
        <begin position="31"/>
        <end position="189"/>
    </location>
</feature>
<sequence length="416" mass="47634">MNSEQRTLSEIKKVEGLSKPYILQRQGVEKPNSWKISPIGELLELEYGSSLPKKEREEGPYPVFGSNGRSGWHSEYHVDAPGIIVGRKGVNLGIEWSDTNFNVIDTAYYINPDSLKISEVDLRYLYYNFLDFDLDRLKSGSAVPGLNRDEFYEETIAIPPIEEQKTIATILTNIDKKINTNREINSVLEEIEQTIFRNWFVDFSPYDDFKNSDIGRIPESFEVKTISEFAEIILGNSPKSEHYNEEGEGLPFFQGSKNFGLRYPKVERWCTKKKKVAQEDDVLISIRAPVGDVNRAGEKCVVGRGVTALRMAEFENEYLYHLLKANKPNWEKYKSGTTFNSINKTDIQNFPVALPPKKDIERFNTLTSSMKEMINDNVEENQELSELRDSLLPKLMSGEVRVNDINLDDLEVDSEV</sequence>
<dbReference type="InterPro" id="IPR000055">
    <property type="entry name" value="Restrct_endonuc_typeI_TRD"/>
</dbReference>
<dbReference type="EMBL" id="WUUS01000001">
    <property type="protein sequence ID" value="MXR40068.1"/>
    <property type="molecule type" value="Genomic_DNA"/>
</dbReference>
<evidence type="ECO:0000256" key="2">
    <source>
        <dbReference type="ARBA" id="ARBA00022747"/>
    </source>
</evidence>
<comment type="similarity">
    <text evidence="1">Belongs to the type-I restriction system S methylase family.</text>
</comment>
<dbReference type="PANTHER" id="PTHR30408">
    <property type="entry name" value="TYPE-1 RESTRICTION ENZYME ECOKI SPECIFICITY PROTEIN"/>
    <property type="match status" value="1"/>
</dbReference>
<dbReference type="InterPro" id="IPR044946">
    <property type="entry name" value="Restrct_endonuc_typeI_TRD_sf"/>
</dbReference>
<dbReference type="SUPFAM" id="SSF116734">
    <property type="entry name" value="DNA methylase specificity domain"/>
    <property type="match status" value="2"/>
</dbReference>
<dbReference type="Proteomes" id="UP000437065">
    <property type="component" value="Unassembled WGS sequence"/>
</dbReference>
<dbReference type="OrthoDB" id="214860at2157"/>
<dbReference type="CDD" id="cd17267">
    <property type="entry name" value="RMtype1_S_EcoAO83I-TRD1-CR1_like"/>
    <property type="match status" value="1"/>
</dbReference>
<keyword evidence="2" id="KW-0680">Restriction system</keyword>
<dbReference type="RefSeq" id="WP_159662756.1">
    <property type="nucleotide sequence ID" value="NZ_WUUS01000001.1"/>
</dbReference>
<evidence type="ECO:0000313" key="5">
    <source>
        <dbReference type="EMBL" id="MXR40068.1"/>
    </source>
</evidence>
<dbReference type="GO" id="GO:0003677">
    <property type="term" value="F:DNA binding"/>
    <property type="evidence" value="ECO:0007669"/>
    <property type="project" value="UniProtKB-KW"/>
</dbReference>
<dbReference type="InterPro" id="IPR052021">
    <property type="entry name" value="Type-I_RS_S_subunit"/>
</dbReference>
<comment type="caution">
    <text evidence="5">The sequence shown here is derived from an EMBL/GenBank/DDBJ whole genome shotgun (WGS) entry which is preliminary data.</text>
</comment>
<protein>
    <recommendedName>
        <fullName evidence="4">Type I restriction modification DNA specificity domain-containing protein</fullName>
    </recommendedName>
</protein>
<dbReference type="PANTHER" id="PTHR30408:SF12">
    <property type="entry name" value="TYPE I RESTRICTION ENZYME MJAVIII SPECIFICITY SUBUNIT"/>
    <property type="match status" value="1"/>
</dbReference>
<keyword evidence="3" id="KW-0238">DNA-binding</keyword>
<reference evidence="5 6" key="1">
    <citation type="submission" date="2019-12" db="EMBL/GenBank/DDBJ databases">
        <title>Isolation and characterization of three novel carbon monoxide-oxidizing members of Halobacteria from salione crusts and soils.</title>
        <authorList>
            <person name="Myers M.R."/>
            <person name="King G.M."/>
        </authorList>
    </citation>
    <scope>NUCLEOTIDE SEQUENCE [LARGE SCALE GENOMIC DNA]</scope>
    <source>
        <strain evidence="5 6">WSA2</strain>
    </source>
</reference>
<feature type="domain" description="Type I restriction modification DNA specificity" evidence="4">
    <location>
        <begin position="218"/>
        <end position="358"/>
    </location>
</feature>
<evidence type="ECO:0000313" key="6">
    <source>
        <dbReference type="Proteomes" id="UP000437065"/>
    </source>
</evidence>
<dbReference type="GO" id="GO:0009307">
    <property type="term" value="P:DNA restriction-modification system"/>
    <property type="evidence" value="ECO:0007669"/>
    <property type="project" value="UniProtKB-KW"/>
</dbReference>
<dbReference type="Gene3D" id="3.90.220.20">
    <property type="entry name" value="DNA methylase specificity domains"/>
    <property type="match status" value="2"/>
</dbReference>
<dbReference type="Pfam" id="PF01420">
    <property type="entry name" value="Methylase_S"/>
    <property type="match status" value="2"/>
</dbReference>
<proteinExistence type="inferred from homology"/>
<evidence type="ECO:0000256" key="3">
    <source>
        <dbReference type="ARBA" id="ARBA00023125"/>
    </source>
</evidence>
<dbReference type="AlphaFoldDB" id="A0A6B0SMC7"/>
<organism evidence="5 6">
    <name type="scientific">Halobaculum saliterrae</name>
    <dbReference type="NCBI Taxonomy" id="2073113"/>
    <lineage>
        <taxon>Archaea</taxon>
        <taxon>Methanobacteriati</taxon>
        <taxon>Methanobacteriota</taxon>
        <taxon>Stenosarchaea group</taxon>
        <taxon>Halobacteria</taxon>
        <taxon>Halobacteriales</taxon>
        <taxon>Haloferacaceae</taxon>
        <taxon>Halobaculum</taxon>
    </lineage>
</organism>
<name>A0A6B0SMC7_9EURY</name>
<keyword evidence="6" id="KW-1185">Reference proteome</keyword>